<name>A0A4Q1HKH0_9BURK</name>
<reference evidence="2 3" key="1">
    <citation type="journal article" date="2017" name="Int. J. Syst. Evol. Microbiol.">
        <title>Achromobacter aloeverae sp. nov., isolated from the root of Aloe vera (L.) Burm.f.</title>
        <authorList>
            <person name="Kuncharoen N."/>
            <person name="Muramatsu Y."/>
            <person name="Shibata C."/>
            <person name="Kamakura Y."/>
            <person name="Nakagawa Y."/>
            <person name="Tanasupawat S."/>
        </authorList>
    </citation>
    <scope>NUCLEOTIDE SEQUENCE [LARGE SCALE GENOMIC DNA]</scope>
    <source>
        <strain evidence="2 3">AVA-1</strain>
    </source>
</reference>
<gene>
    <name evidence="2" type="ORF">C7R54_14340</name>
</gene>
<comment type="caution">
    <text evidence="2">The sequence shown here is derived from an EMBL/GenBank/DDBJ whole genome shotgun (WGS) entry which is preliminary data.</text>
</comment>
<evidence type="ECO:0000313" key="3">
    <source>
        <dbReference type="Proteomes" id="UP000290849"/>
    </source>
</evidence>
<dbReference type="EMBL" id="PYAL01000004">
    <property type="protein sequence ID" value="RXN87775.1"/>
    <property type="molecule type" value="Genomic_DNA"/>
</dbReference>
<evidence type="ECO:0000256" key="1">
    <source>
        <dbReference type="SAM" id="MobiDB-lite"/>
    </source>
</evidence>
<feature type="region of interest" description="Disordered" evidence="1">
    <location>
        <begin position="61"/>
        <end position="84"/>
    </location>
</feature>
<evidence type="ECO:0000313" key="2">
    <source>
        <dbReference type="EMBL" id="RXN87775.1"/>
    </source>
</evidence>
<sequence>MRTHAPRKGDRDAAALQPSLDLDMLQRLISPAAYRNVTRDGVSFLAAMRMLQAFLEDNKAAGPRASQEGVAPGAQADPPDGVPPMETAARLVSEICKHGDTLDIYIHCAPKLG</sequence>
<organism evidence="2 3">
    <name type="scientific">Achromobacter aloeverae</name>
    <dbReference type="NCBI Taxonomy" id="1750518"/>
    <lineage>
        <taxon>Bacteria</taxon>
        <taxon>Pseudomonadati</taxon>
        <taxon>Pseudomonadota</taxon>
        <taxon>Betaproteobacteria</taxon>
        <taxon>Burkholderiales</taxon>
        <taxon>Alcaligenaceae</taxon>
        <taxon>Achromobacter</taxon>
    </lineage>
</organism>
<accession>A0A4Q1HKH0</accession>
<protein>
    <submittedName>
        <fullName evidence="2">Uncharacterized protein</fullName>
    </submittedName>
</protein>
<dbReference type="Proteomes" id="UP000290849">
    <property type="component" value="Unassembled WGS sequence"/>
</dbReference>
<keyword evidence="3" id="KW-1185">Reference proteome</keyword>
<dbReference type="AlphaFoldDB" id="A0A4Q1HKH0"/>
<proteinExistence type="predicted"/>